<organism evidence="3 4">
    <name type="scientific">Candidatus Blackburnbacteria bacterium RIFCSPHIGHO2_02_FULL_44_20</name>
    <dbReference type="NCBI Taxonomy" id="1797516"/>
    <lineage>
        <taxon>Bacteria</taxon>
        <taxon>Candidatus Blackburniibacteriota</taxon>
    </lineage>
</organism>
<feature type="domain" description="Soluble ligand binding" evidence="2">
    <location>
        <begin position="68"/>
        <end position="108"/>
    </location>
</feature>
<dbReference type="SUPFAM" id="SSF81585">
    <property type="entry name" value="PsbU/PolX domain-like"/>
    <property type="match status" value="1"/>
</dbReference>
<dbReference type="Pfam" id="PF12836">
    <property type="entry name" value="HHH_3"/>
    <property type="match status" value="1"/>
</dbReference>
<dbReference type="STRING" id="1797516.A3D26_02200"/>
<feature type="transmembrane region" description="Helical" evidence="1">
    <location>
        <begin position="20"/>
        <end position="42"/>
    </location>
</feature>
<dbReference type="Gene3D" id="3.10.560.10">
    <property type="entry name" value="Outer membrane lipoprotein wza domain like"/>
    <property type="match status" value="1"/>
</dbReference>
<keyword evidence="1" id="KW-0812">Transmembrane</keyword>
<dbReference type="EMBL" id="MHBZ01000004">
    <property type="protein sequence ID" value="OGY12239.1"/>
    <property type="molecule type" value="Genomic_DNA"/>
</dbReference>
<sequence>MLVSFDPKQLLEKVEEWIFVNRRIVLLAGGGLLAVLAGIFVYTSGFFNPVKVEVLGTEDSTVVPSKIVVEIAGEVIRPGVYEFSGESRIDELLVRAGGFTANADREWISKSLNRAARLVDGQKIYIPAKGEVVSNVVTQLSGNSGGAGGVVSINTASLGELDKLSGIGQVRAQAIVDNRPYLAVEELFSRKVLPKSVFEKIKDKIGL</sequence>
<comment type="caution">
    <text evidence="3">The sequence shown here is derived from an EMBL/GenBank/DDBJ whole genome shotgun (WGS) entry which is preliminary data.</text>
</comment>
<dbReference type="Pfam" id="PF10531">
    <property type="entry name" value="SLBB"/>
    <property type="match status" value="1"/>
</dbReference>
<gene>
    <name evidence="3" type="ORF">A3D26_02200</name>
</gene>
<accession>A0A1G1VA37</accession>
<dbReference type="Gene3D" id="1.10.150.320">
    <property type="entry name" value="Photosystem II 12 kDa extrinsic protein"/>
    <property type="match status" value="1"/>
</dbReference>
<protein>
    <recommendedName>
        <fullName evidence="2">Soluble ligand binding domain-containing protein</fullName>
    </recommendedName>
</protein>
<proteinExistence type="predicted"/>
<name>A0A1G1VA37_9BACT</name>
<dbReference type="InterPro" id="IPR019554">
    <property type="entry name" value="Soluble_ligand-bd"/>
</dbReference>
<keyword evidence="1" id="KW-1133">Transmembrane helix</keyword>
<evidence type="ECO:0000256" key="1">
    <source>
        <dbReference type="SAM" id="Phobius"/>
    </source>
</evidence>
<keyword evidence="1" id="KW-0472">Membrane</keyword>
<dbReference type="AlphaFoldDB" id="A0A1G1VA37"/>
<dbReference type="Proteomes" id="UP000178319">
    <property type="component" value="Unassembled WGS sequence"/>
</dbReference>
<evidence type="ECO:0000313" key="4">
    <source>
        <dbReference type="Proteomes" id="UP000178319"/>
    </source>
</evidence>
<reference evidence="3 4" key="1">
    <citation type="journal article" date="2016" name="Nat. Commun.">
        <title>Thousands of microbial genomes shed light on interconnected biogeochemical processes in an aquifer system.</title>
        <authorList>
            <person name="Anantharaman K."/>
            <person name="Brown C.T."/>
            <person name="Hug L.A."/>
            <person name="Sharon I."/>
            <person name="Castelle C.J."/>
            <person name="Probst A.J."/>
            <person name="Thomas B.C."/>
            <person name="Singh A."/>
            <person name="Wilkins M.J."/>
            <person name="Karaoz U."/>
            <person name="Brodie E.L."/>
            <person name="Williams K.H."/>
            <person name="Hubbard S.S."/>
            <person name="Banfield J.F."/>
        </authorList>
    </citation>
    <scope>NUCLEOTIDE SEQUENCE [LARGE SCALE GENOMIC DNA]</scope>
</reference>
<evidence type="ECO:0000313" key="3">
    <source>
        <dbReference type="EMBL" id="OGY12239.1"/>
    </source>
</evidence>
<evidence type="ECO:0000259" key="2">
    <source>
        <dbReference type="Pfam" id="PF10531"/>
    </source>
</evidence>